<proteinExistence type="predicted"/>
<evidence type="ECO:0000313" key="2">
    <source>
        <dbReference type="Proteomes" id="UP000290365"/>
    </source>
</evidence>
<dbReference type="KEGG" id="kbs:EPA93_09225"/>
<dbReference type="RefSeq" id="WP_129886775.1">
    <property type="nucleotide sequence ID" value="NZ_CP035758.1"/>
</dbReference>
<organism evidence="1 2">
    <name type="scientific">Ktedonosporobacter rubrisoli</name>
    <dbReference type="NCBI Taxonomy" id="2509675"/>
    <lineage>
        <taxon>Bacteria</taxon>
        <taxon>Bacillati</taxon>
        <taxon>Chloroflexota</taxon>
        <taxon>Ktedonobacteria</taxon>
        <taxon>Ktedonobacterales</taxon>
        <taxon>Ktedonosporobacteraceae</taxon>
        <taxon>Ktedonosporobacter</taxon>
    </lineage>
</organism>
<evidence type="ECO:0000313" key="1">
    <source>
        <dbReference type="EMBL" id="QBD76180.1"/>
    </source>
</evidence>
<dbReference type="Proteomes" id="UP000290365">
    <property type="component" value="Chromosome"/>
</dbReference>
<reference evidence="1 2" key="1">
    <citation type="submission" date="2019-01" db="EMBL/GenBank/DDBJ databases">
        <title>Ktedonosporobacter rubrisoli SCAWS-G2.</title>
        <authorList>
            <person name="Huang Y."/>
            <person name="Yan B."/>
        </authorList>
    </citation>
    <scope>NUCLEOTIDE SEQUENCE [LARGE SCALE GENOMIC DNA]</scope>
    <source>
        <strain evidence="1 2">SCAWS-G2</strain>
    </source>
</reference>
<name>A0A4P6JMA6_KTERU</name>
<keyword evidence="2" id="KW-1185">Reference proteome</keyword>
<accession>A0A4P6JMA6</accession>
<protein>
    <submittedName>
        <fullName evidence="1">Uncharacterized protein</fullName>
    </submittedName>
</protein>
<sequence>MTQRLKRGILASFSNASYTASVLILEATNTLLQNVPVATHLDGTSAQAGALCAVLFFDEHNPADAVVIAVYPNGGTGVPTPAPGRLVFVAGYQQVANANIAANATSTFTLTGGSSGIPAGALGVLFSANFTSSSSGAYIQLAPHASGAIGNYAAIGNLPAANAFLNGSGLLQLDSHGQVDIKANVAACTVSLYTQGYLL</sequence>
<gene>
    <name evidence="1" type="ORF">EPA93_09225</name>
</gene>
<dbReference type="OrthoDB" id="153499at2"/>
<dbReference type="AlphaFoldDB" id="A0A4P6JMA6"/>
<dbReference type="EMBL" id="CP035758">
    <property type="protein sequence ID" value="QBD76180.1"/>
    <property type="molecule type" value="Genomic_DNA"/>
</dbReference>